<evidence type="ECO:0000256" key="1">
    <source>
        <dbReference type="SAM" id="Coils"/>
    </source>
</evidence>
<evidence type="ECO:0000313" key="4">
    <source>
        <dbReference type="Proteomes" id="UP000815325"/>
    </source>
</evidence>
<feature type="region of interest" description="Disordered" evidence="2">
    <location>
        <begin position="110"/>
        <end position="184"/>
    </location>
</feature>
<evidence type="ECO:0000256" key="2">
    <source>
        <dbReference type="SAM" id="MobiDB-lite"/>
    </source>
</evidence>
<feature type="compositionally biased region" description="Low complexity" evidence="2">
    <location>
        <begin position="44"/>
        <end position="57"/>
    </location>
</feature>
<feature type="region of interest" description="Disordered" evidence="2">
    <location>
        <begin position="1"/>
        <end position="57"/>
    </location>
</feature>
<dbReference type="EMBL" id="MU070117">
    <property type="protein sequence ID" value="KAF5829759.1"/>
    <property type="molecule type" value="Genomic_DNA"/>
</dbReference>
<feature type="compositionally biased region" description="Basic and acidic residues" evidence="2">
    <location>
        <begin position="126"/>
        <end position="164"/>
    </location>
</feature>
<protein>
    <submittedName>
        <fullName evidence="3">Uncharacterized protein</fullName>
    </submittedName>
</protein>
<accession>A0ABQ7G578</accession>
<comment type="caution">
    <text evidence="3">The sequence shown here is derived from an EMBL/GenBank/DDBJ whole genome shotgun (WGS) entry which is preliminary data.</text>
</comment>
<evidence type="ECO:0000313" key="3">
    <source>
        <dbReference type="EMBL" id="KAF5829759.1"/>
    </source>
</evidence>
<name>A0ABQ7G578_DUNSA</name>
<feature type="region of interest" description="Disordered" evidence="2">
    <location>
        <begin position="312"/>
        <end position="354"/>
    </location>
</feature>
<keyword evidence="1" id="KW-0175">Coiled coil</keyword>
<feature type="coiled-coil region" evidence="1">
    <location>
        <begin position="228"/>
        <end position="273"/>
    </location>
</feature>
<sequence>MVMADWEKKRIEDPQRQQQEEQRLHDEQQRQQQEQQEELRLEDPQCQQQDEQQQQPEDMSTAMVLMRLIHYTPQYTQNLLPRLAECAAKKIMQRADPLVQFADIPRKLRSDRQQRQGPHQPPWAAKRAEQLQHEEQQLSETEHVHTHPYERAAIRQAKQQEHEAGQQGSKEKKRKTGKQLGDQHEQQMGLEIELGHFESDEHHHQQEIVQEHEQQFEAFLDGDWQQDEQQMEQQHQEHDQEREQLQQQFEVAQQEQRLQQMEQEEERNQLERKWREGNLKGQLSLARHWQASQFKFGFTKNIASTFCMPPSPAAPTSPMVSPAHSNKPSDRPPALPMLWRHPQQQHQPPVGNLL</sequence>
<feature type="compositionally biased region" description="Basic and acidic residues" evidence="2">
    <location>
        <begin position="1"/>
        <end position="29"/>
    </location>
</feature>
<reference evidence="3" key="1">
    <citation type="submission" date="2017-08" db="EMBL/GenBank/DDBJ databases">
        <authorList>
            <person name="Polle J.E."/>
            <person name="Barry K."/>
            <person name="Cushman J."/>
            <person name="Schmutz J."/>
            <person name="Tran D."/>
            <person name="Hathwaick L.T."/>
            <person name="Yim W.C."/>
            <person name="Jenkins J."/>
            <person name="Mckie-Krisberg Z.M."/>
            <person name="Prochnik S."/>
            <person name="Lindquist E."/>
            <person name="Dockter R.B."/>
            <person name="Adam C."/>
            <person name="Molina H."/>
            <person name="Bunkerborg J."/>
            <person name="Jin E."/>
            <person name="Buchheim M."/>
            <person name="Magnuson J."/>
        </authorList>
    </citation>
    <scope>NUCLEOTIDE SEQUENCE</scope>
    <source>
        <strain evidence="3">CCAP 19/18</strain>
    </source>
</reference>
<gene>
    <name evidence="3" type="ORF">DUNSADRAFT_15541</name>
</gene>
<keyword evidence="4" id="KW-1185">Reference proteome</keyword>
<proteinExistence type="predicted"/>
<dbReference type="Proteomes" id="UP000815325">
    <property type="component" value="Unassembled WGS sequence"/>
</dbReference>
<organism evidence="3 4">
    <name type="scientific">Dunaliella salina</name>
    <name type="common">Green alga</name>
    <name type="synonym">Protococcus salinus</name>
    <dbReference type="NCBI Taxonomy" id="3046"/>
    <lineage>
        <taxon>Eukaryota</taxon>
        <taxon>Viridiplantae</taxon>
        <taxon>Chlorophyta</taxon>
        <taxon>core chlorophytes</taxon>
        <taxon>Chlorophyceae</taxon>
        <taxon>CS clade</taxon>
        <taxon>Chlamydomonadales</taxon>
        <taxon>Dunaliellaceae</taxon>
        <taxon>Dunaliella</taxon>
    </lineage>
</organism>